<dbReference type="Proteomes" id="UP000008743">
    <property type="component" value="Unassembled WGS sequence"/>
</dbReference>
<dbReference type="CDD" id="cd06664">
    <property type="entry name" value="IscU_like"/>
    <property type="match status" value="1"/>
</dbReference>
<evidence type="ECO:0000256" key="1">
    <source>
        <dbReference type="SAM" id="MobiDB-lite"/>
    </source>
</evidence>
<dbReference type="Pfam" id="PF01592">
    <property type="entry name" value="NifU_N"/>
    <property type="match status" value="1"/>
</dbReference>
<keyword evidence="2" id="KW-0812">Transmembrane</keyword>
<dbReference type="EMBL" id="KE346364">
    <property type="protein sequence ID" value="KJE92978.1"/>
    <property type="molecule type" value="Genomic_DNA"/>
</dbReference>
<protein>
    <submittedName>
        <fullName evidence="4">NifU-like protein</fullName>
    </submittedName>
</protein>
<dbReference type="STRING" id="595528.A0A0D2WQ27"/>
<evidence type="ECO:0000313" key="5">
    <source>
        <dbReference type="Proteomes" id="UP000008743"/>
    </source>
</evidence>
<gene>
    <name evidence="4" type="ORF">CAOG_003846</name>
</gene>
<dbReference type="RefSeq" id="XP_004363574.2">
    <property type="nucleotide sequence ID" value="XM_004363517.2"/>
</dbReference>
<dbReference type="AlphaFoldDB" id="A0A0D2WQ27"/>
<sequence length="195" mass="21799">MLASARFAAVRCSPSSSLLLTKSTAATAPTAATTAAAIAVRHYHEKVIDHYERPRNVGSLNKNSKFVGTGLVGAPACGDVMKTPMERSLTPLSRHSDVDRPSLARLLPPSGSRERRWTRPHSSRTLKLPSSSTFLLSSCTAPCLLKTQSRLQFRTFERNKSPLPNLVQLFFFFFFFFSLTFFHAFFSFLSTLFRF</sequence>
<keyword evidence="2" id="KW-1133">Transmembrane helix</keyword>
<name>A0A0D2WQ27_CAPO3</name>
<evidence type="ECO:0000259" key="3">
    <source>
        <dbReference type="Pfam" id="PF01592"/>
    </source>
</evidence>
<dbReference type="GO" id="GO:0051536">
    <property type="term" value="F:iron-sulfur cluster binding"/>
    <property type="evidence" value="ECO:0007669"/>
    <property type="project" value="InterPro"/>
</dbReference>
<accession>A0A0D2WQ27</accession>
<feature type="domain" description="NIF system FeS cluster assembly NifU N-terminal" evidence="3">
    <location>
        <begin position="43"/>
        <end position="83"/>
    </location>
</feature>
<dbReference type="OrthoDB" id="1925777at2759"/>
<dbReference type="InterPro" id="IPR002871">
    <property type="entry name" value="NIF_FeS_clus_asmbl_NifU_N"/>
</dbReference>
<dbReference type="GO" id="GO:0016226">
    <property type="term" value="P:iron-sulfur cluster assembly"/>
    <property type="evidence" value="ECO:0007669"/>
    <property type="project" value="InterPro"/>
</dbReference>
<feature type="region of interest" description="Disordered" evidence="1">
    <location>
        <begin position="103"/>
        <end position="124"/>
    </location>
</feature>
<dbReference type="SUPFAM" id="SSF82649">
    <property type="entry name" value="SufE/NifU"/>
    <property type="match status" value="1"/>
</dbReference>
<keyword evidence="2" id="KW-0472">Membrane</keyword>
<evidence type="ECO:0000256" key="2">
    <source>
        <dbReference type="SAM" id="Phobius"/>
    </source>
</evidence>
<keyword evidence="5" id="KW-1185">Reference proteome</keyword>
<dbReference type="PANTHER" id="PTHR10093">
    <property type="entry name" value="IRON-SULFUR CLUSTER ASSEMBLY ENZYME NIFU HOMOLOG"/>
    <property type="match status" value="1"/>
</dbReference>
<dbReference type="InParanoid" id="A0A0D2WQ27"/>
<evidence type="ECO:0000313" key="4">
    <source>
        <dbReference type="EMBL" id="KJE92978.1"/>
    </source>
</evidence>
<feature type="transmembrane region" description="Helical" evidence="2">
    <location>
        <begin position="169"/>
        <end position="193"/>
    </location>
</feature>
<reference evidence="5" key="1">
    <citation type="submission" date="2011-02" db="EMBL/GenBank/DDBJ databases">
        <title>The Genome Sequence of Capsaspora owczarzaki ATCC 30864.</title>
        <authorList>
            <person name="Russ C."/>
            <person name="Cuomo C."/>
            <person name="Burger G."/>
            <person name="Gray M.W."/>
            <person name="Holland P.W.H."/>
            <person name="King N."/>
            <person name="Lang F.B.F."/>
            <person name="Roger A.J."/>
            <person name="Ruiz-Trillo I."/>
            <person name="Young S.K."/>
            <person name="Zeng Q."/>
            <person name="Gargeya S."/>
            <person name="Alvarado L."/>
            <person name="Berlin A."/>
            <person name="Chapman S.B."/>
            <person name="Chen Z."/>
            <person name="Freedman E."/>
            <person name="Gellesch M."/>
            <person name="Goldberg J."/>
            <person name="Griggs A."/>
            <person name="Gujja S."/>
            <person name="Heilman E."/>
            <person name="Heiman D."/>
            <person name="Howarth C."/>
            <person name="Mehta T."/>
            <person name="Neiman D."/>
            <person name="Pearson M."/>
            <person name="Roberts A."/>
            <person name="Saif S."/>
            <person name="Shea T."/>
            <person name="Shenoy N."/>
            <person name="Sisk P."/>
            <person name="Stolte C."/>
            <person name="Sykes S."/>
            <person name="White J."/>
            <person name="Yandava C."/>
            <person name="Haas B."/>
            <person name="Nusbaum C."/>
            <person name="Birren B."/>
        </authorList>
    </citation>
    <scope>NUCLEOTIDE SEQUENCE</scope>
    <source>
        <strain evidence="5">ATCC 30864</strain>
    </source>
</reference>
<dbReference type="Gene3D" id="3.90.1010.10">
    <property type="match status" value="1"/>
</dbReference>
<organism evidence="4 5">
    <name type="scientific">Capsaspora owczarzaki (strain ATCC 30864)</name>
    <dbReference type="NCBI Taxonomy" id="595528"/>
    <lineage>
        <taxon>Eukaryota</taxon>
        <taxon>Filasterea</taxon>
        <taxon>Capsaspora</taxon>
    </lineage>
</organism>
<dbReference type="eggNOG" id="KOG3361">
    <property type="taxonomic scope" value="Eukaryota"/>
</dbReference>
<dbReference type="GO" id="GO:0005506">
    <property type="term" value="F:iron ion binding"/>
    <property type="evidence" value="ECO:0007669"/>
    <property type="project" value="InterPro"/>
</dbReference>
<proteinExistence type="predicted"/>